<dbReference type="InterPro" id="IPR035983">
    <property type="entry name" value="Hect_E3_ubiquitin_ligase"/>
</dbReference>
<sequence length="49" mass="5655">HKIAKTGMYHCPESLTCHSILQLPLYSAKGIMRDKLIEALMPRRGFERL</sequence>
<accession>A0A3B4XQ18</accession>
<dbReference type="SUPFAM" id="SSF56204">
    <property type="entry name" value="Hect, E3 ligase catalytic domain"/>
    <property type="match status" value="1"/>
</dbReference>
<feature type="active site" description="Glycyl thioester intermediate" evidence="3">
    <location>
        <position position="17"/>
    </location>
</feature>
<dbReference type="Proteomes" id="UP000261360">
    <property type="component" value="Unplaced"/>
</dbReference>
<protein>
    <recommendedName>
        <fullName evidence="4">HECT domain-containing protein</fullName>
    </recommendedName>
</protein>
<evidence type="ECO:0000256" key="2">
    <source>
        <dbReference type="ARBA" id="ARBA00022786"/>
    </source>
</evidence>
<dbReference type="GeneTree" id="ENSGT00940000177633"/>
<proteinExistence type="predicted"/>
<feature type="domain" description="HECT" evidence="4">
    <location>
        <begin position="10"/>
        <end position="49"/>
    </location>
</feature>
<dbReference type="Ensembl" id="ENSSLDT00000018380.1">
    <property type="protein sequence ID" value="ENSSLDP00000017770.1"/>
    <property type="gene ID" value="ENSSLDG00000014015.1"/>
</dbReference>
<reference evidence="5" key="1">
    <citation type="submission" date="2025-08" db="UniProtKB">
        <authorList>
            <consortium name="Ensembl"/>
        </authorList>
    </citation>
    <scope>IDENTIFICATION</scope>
</reference>
<evidence type="ECO:0000256" key="3">
    <source>
        <dbReference type="PROSITE-ProRule" id="PRU00104"/>
    </source>
</evidence>
<dbReference type="InterPro" id="IPR000569">
    <property type="entry name" value="HECT_dom"/>
</dbReference>
<dbReference type="AlphaFoldDB" id="A0A3B4XQ18"/>
<evidence type="ECO:0000256" key="1">
    <source>
        <dbReference type="ARBA" id="ARBA00022679"/>
    </source>
</evidence>
<dbReference type="Pfam" id="PF00632">
    <property type="entry name" value="HECT"/>
    <property type="match status" value="1"/>
</dbReference>
<organism evidence="5 6">
    <name type="scientific">Seriola lalandi dorsalis</name>
    <dbReference type="NCBI Taxonomy" id="1841481"/>
    <lineage>
        <taxon>Eukaryota</taxon>
        <taxon>Metazoa</taxon>
        <taxon>Chordata</taxon>
        <taxon>Craniata</taxon>
        <taxon>Vertebrata</taxon>
        <taxon>Euteleostomi</taxon>
        <taxon>Actinopterygii</taxon>
        <taxon>Neopterygii</taxon>
        <taxon>Teleostei</taxon>
        <taxon>Neoteleostei</taxon>
        <taxon>Acanthomorphata</taxon>
        <taxon>Carangaria</taxon>
        <taxon>Carangiformes</taxon>
        <taxon>Carangidae</taxon>
        <taxon>Seriola</taxon>
    </lineage>
</organism>
<dbReference type="GO" id="GO:0004842">
    <property type="term" value="F:ubiquitin-protein transferase activity"/>
    <property type="evidence" value="ECO:0007669"/>
    <property type="project" value="InterPro"/>
</dbReference>
<evidence type="ECO:0000313" key="5">
    <source>
        <dbReference type="Ensembl" id="ENSSLDP00000017770.1"/>
    </source>
</evidence>
<keyword evidence="1" id="KW-0808">Transferase</keyword>
<evidence type="ECO:0000313" key="6">
    <source>
        <dbReference type="Proteomes" id="UP000261360"/>
    </source>
</evidence>
<dbReference type="PROSITE" id="PS50237">
    <property type="entry name" value="HECT"/>
    <property type="match status" value="1"/>
</dbReference>
<name>A0A3B4XQ18_SERLL</name>
<keyword evidence="2 3" id="KW-0833">Ubl conjugation pathway</keyword>
<reference evidence="5" key="2">
    <citation type="submission" date="2025-09" db="UniProtKB">
        <authorList>
            <consortium name="Ensembl"/>
        </authorList>
    </citation>
    <scope>IDENTIFICATION</scope>
</reference>
<evidence type="ECO:0000259" key="4">
    <source>
        <dbReference type="PROSITE" id="PS50237"/>
    </source>
</evidence>
<dbReference type="Gene3D" id="3.30.2410.10">
    <property type="entry name" value="Hect, E3 ligase catalytic domain"/>
    <property type="match status" value="1"/>
</dbReference>
<keyword evidence="6" id="KW-1185">Reference proteome</keyword>